<name>A0ABV1LLK9_9BURK</name>
<dbReference type="RefSeq" id="WP_349542387.1">
    <property type="nucleotide sequence ID" value="NZ_JAOALG010000001.1"/>
</dbReference>
<evidence type="ECO:0000313" key="2">
    <source>
        <dbReference type="Proteomes" id="UP001469089"/>
    </source>
</evidence>
<gene>
    <name evidence="1" type="ORF">N0A02_11900</name>
</gene>
<organism evidence="1 2">
    <name type="scientific">Paraburkholderia acidicola</name>
    <dbReference type="NCBI Taxonomy" id="1912599"/>
    <lineage>
        <taxon>Bacteria</taxon>
        <taxon>Pseudomonadati</taxon>
        <taxon>Pseudomonadota</taxon>
        <taxon>Betaproteobacteria</taxon>
        <taxon>Burkholderiales</taxon>
        <taxon>Burkholderiaceae</taxon>
        <taxon>Paraburkholderia</taxon>
    </lineage>
</organism>
<comment type="caution">
    <text evidence="1">The sequence shown here is derived from an EMBL/GenBank/DDBJ whole genome shotgun (WGS) entry which is preliminary data.</text>
</comment>
<dbReference type="Proteomes" id="UP001469089">
    <property type="component" value="Unassembled WGS sequence"/>
</dbReference>
<proteinExistence type="predicted"/>
<sequence length="149" mass="16524">MGIWHSASVESEPVAFLSRWQAMETETGFRNFIGYNLGTGCGRMSNCFVKFDRETRRGVTQSGRIYELVAESGVNFNASIAWTIRCVESDMASTDVSSEYARPEIDLHQPAAPLIADLFYDGSAQRLTGKVQMIGQSVKARYPGDLVEL</sequence>
<evidence type="ECO:0000313" key="1">
    <source>
        <dbReference type="EMBL" id="MEQ5840128.1"/>
    </source>
</evidence>
<dbReference type="EMBL" id="JAOALG010000001">
    <property type="protein sequence ID" value="MEQ5840128.1"/>
    <property type="molecule type" value="Genomic_DNA"/>
</dbReference>
<protein>
    <submittedName>
        <fullName evidence="1">Uncharacterized protein</fullName>
    </submittedName>
</protein>
<keyword evidence="2" id="KW-1185">Reference proteome</keyword>
<accession>A0ABV1LLK9</accession>
<reference evidence="1 2" key="1">
    <citation type="journal article" date="2024" name="Chem. Sci.">
        <title>Discovery of a lagriamide polyketide by integrated genome mining, isotopic labeling, and untargeted metabolomics.</title>
        <authorList>
            <person name="Fergusson C.H."/>
            <person name="Saulog J."/>
            <person name="Paulo B.S."/>
            <person name="Wilson D.M."/>
            <person name="Liu D.Y."/>
            <person name="Morehouse N.J."/>
            <person name="Waterworth S."/>
            <person name="Barkei J."/>
            <person name="Gray C.A."/>
            <person name="Kwan J.C."/>
            <person name="Eustaquio A.S."/>
            <person name="Linington R.G."/>
        </authorList>
    </citation>
    <scope>NUCLEOTIDE SEQUENCE [LARGE SCALE GENOMIC DNA]</scope>
    <source>
        <strain evidence="1 2">RL17-338-BIF-B</strain>
    </source>
</reference>